<dbReference type="Pfam" id="PF04005">
    <property type="entry name" value="Hus1"/>
    <property type="match status" value="1"/>
</dbReference>
<protein>
    <recommendedName>
        <fullName evidence="4">Checkpoint protein</fullName>
    </recommendedName>
</protein>
<dbReference type="InterPro" id="IPR007150">
    <property type="entry name" value="HUS1/Mec3"/>
</dbReference>
<comment type="subcellular location">
    <subcellularLocation>
        <location evidence="1">Nucleus</location>
    </subcellularLocation>
</comment>
<dbReference type="PIRSF" id="PIRSF011312">
    <property type="entry name" value="Cell_cycle_HUS1"/>
    <property type="match status" value="1"/>
</dbReference>
<dbReference type="STRING" id="933852.A0A0C3AP47"/>
<dbReference type="GO" id="GO:0030896">
    <property type="term" value="C:checkpoint clamp complex"/>
    <property type="evidence" value="ECO:0007669"/>
    <property type="project" value="InterPro"/>
</dbReference>
<dbReference type="GO" id="GO:0006289">
    <property type="term" value="P:nucleotide-excision repair"/>
    <property type="evidence" value="ECO:0007669"/>
    <property type="project" value="TreeGrafter"/>
</dbReference>
<keyword evidence="6" id="KW-1185">Reference proteome</keyword>
<dbReference type="GO" id="GO:0000724">
    <property type="term" value="P:double-strand break repair via homologous recombination"/>
    <property type="evidence" value="ECO:0007669"/>
    <property type="project" value="TreeGrafter"/>
</dbReference>
<sequence length="294" mass="33060">MRFKSTIDHISLLTALLQSAEKMGRRAILKLTNETMFLICAKGEGDVQMWSNVPVDNIFSEYRIESNSNNNTIALEFTITPLVQALRSASSKNGDRDAAEVVLKLIKKGTEAALCLDVKTETKDGKKLNVVHEVHVLVRKPAEIDEMSQPKCPPLETHIELPSADQCRPVVDHLRQISDIIWLGATRDGRFRLSVANDSTDIETMWTGLRNTTIVREKTEVADEEEDEGDDAEWHNVPLDAKILQKWLSSQVLQNNVIAGIAPRYCVVAYIYVGDRQHGGIITYYIPSRNVEFD</sequence>
<dbReference type="PANTHER" id="PTHR12900:SF0">
    <property type="entry name" value="CHECKPOINT PROTEIN"/>
    <property type="match status" value="1"/>
</dbReference>
<organism evidence="5 6">
    <name type="scientific">Serendipita vermifera MAFF 305830</name>
    <dbReference type="NCBI Taxonomy" id="933852"/>
    <lineage>
        <taxon>Eukaryota</taxon>
        <taxon>Fungi</taxon>
        <taxon>Dikarya</taxon>
        <taxon>Basidiomycota</taxon>
        <taxon>Agaricomycotina</taxon>
        <taxon>Agaricomycetes</taxon>
        <taxon>Sebacinales</taxon>
        <taxon>Serendipitaceae</taxon>
        <taxon>Serendipita</taxon>
    </lineage>
</organism>
<evidence type="ECO:0000313" key="6">
    <source>
        <dbReference type="Proteomes" id="UP000054097"/>
    </source>
</evidence>
<dbReference type="PANTHER" id="PTHR12900">
    <property type="entry name" value="MITOTIC AND DNA DAMAGE CHECKPOINT PROTEIN HUS1"/>
    <property type="match status" value="1"/>
</dbReference>
<dbReference type="GO" id="GO:0033314">
    <property type="term" value="P:mitotic DNA replication checkpoint signaling"/>
    <property type="evidence" value="ECO:0007669"/>
    <property type="project" value="TreeGrafter"/>
</dbReference>
<evidence type="ECO:0000256" key="4">
    <source>
        <dbReference type="PIRNR" id="PIRNR011312"/>
    </source>
</evidence>
<dbReference type="HOGENOM" id="CLU_035754_2_0_1"/>
<name>A0A0C3AP47_SERVB</name>
<dbReference type="GO" id="GO:0031573">
    <property type="term" value="P:mitotic intra-S DNA damage checkpoint signaling"/>
    <property type="evidence" value="ECO:0007669"/>
    <property type="project" value="TreeGrafter"/>
</dbReference>
<evidence type="ECO:0000256" key="2">
    <source>
        <dbReference type="ARBA" id="ARBA00005563"/>
    </source>
</evidence>
<dbReference type="GO" id="GO:0044778">
    <property type="term" value="P:meiotic DNA integrity checkpoint signaling"/>
    <property type="evidence" value="ECO:0007669"/>
    <property type="project" value="TreeGrafter"/>
</dbReference>
<dbReference type="OrthoDB" id="337750at2759"/>
<dbReference type="GO" id="GO:0005730">
    <property type="term" value="C:nucleolus"/>
    <property type="evidence" value="ECO:0007669"/>
    <property type="project" value="InterPro"/>
</dbReference>
<proteinExistence type="inferred from homology"/>
<dbReference type="Proteomes" id="UP000054097">
    <property type="component" value="Unassembled WGS sequence"/>
</dbReference>
<accession>A0A0C3AP47</accession>
<evidence type="ECO:0000313" key="5">
    <source>
        <dbReference type="EMBL" id="KIM26350.1"/>
    </source>
</evidence>
<evidence type="ECO:0000256" key="3">
    <source>
        <dbReference type="ARBA" id="ARBA00023242"/>
    </source>
</evidence>
<dbReference type="GO" id="GO:0035861">
    <property type="term" value="C:site of double-strand break"/>
    <property type="evidence" value="ECO:0007669"/>
    <property type="project" value="TreeGrafter"/>
</dbReference>
<reference evidence="6" key="2">
    <citation type="submission" date="2015-01" db="EMBL/GenBank/DDBJ databases">
        <title>Evolutionary Origins and Diversification of the Mycorrhizal Mutualists.</title>
        <authorList>
            <consortium name="DOE Joint Genome Institute"/>
            <consortium name="Mycorrhizal Genomics Consortium"/>
            <person name="Kohler A."/>
            <person name="Kuo A."/>
            <person name="Nagy L.G."/>
            <person name="Floudas D."/>
            <person name="Copeland A."/>
            <person name="Barry K.W."/>
            <person name="Cichocki N."/>
            <person name="Veneault-Fourrey C."/>
            <person name="LaButti K."/>
            <person name="Lindquist E.A."/>
            <person name="Lipzen A."/>
            <person name="Lundell T."/>
            <person name="Morin E."/>
            <person name="Murat C."/>
            <person name="Riley R."/>
            <person name="Ohm R."/>
            <person name="Sun H."/>
            <person name="Tunlid A."/>
            <person name="Henrissat B."/>
            <person name="Grigoriev I.V."/>
            <person name="Hibbett D.S."/>
            <person name="Martin F."/>
        </authorList>
    </citation>
    <scope>NUCLEOTIDE SEQUENCE [LARGE SCALE GENOMIC DNA]</scope>
    <source>
        <strain evidence="6">MAFF 305830</strain>
    </source>
</reference>
<evidence type="ECO:0000256" key="1">
    <source>
        <dbReference type="ARBA" id="ARBA00004123"/>
    </source>
</evidence>
<gene>
    <name evidence="5" type="ORF">M408DRAFT_25541</name>
</gene>
<dbReference type="InterPro" id="IPR016580">
    <property type="entry name" value="HUS1"/>
</dbReference>
<dbReference type="GO" id="GO:0000723">
    <property type="term" value="P:telomere maintenance"/>
    <property type="evidence" value="ECO:0007669"/>
    <property type="project" value="TreeGrafter"/>
</dbReference>
<reference evidence="5 6" key="1">
    <citation type="submission" date="2014-04" db="EMBL/GenBank/DDBJ databases">
        <authorList>
            <consortium name="DOE Joint Genome Institute"/>
            <person name="Kuo A."/>
            <person name="Zuccaro A."/>
            <person name="Kohler A."/>
            <person name="Nagy L.G."/>
            <person name="Floudas D."/>
            <person name="Copeland A."/>
            <person name="Barry K.W."/>
            <person name="Cichocki N."/>
            <person name="Veneault-Fourrey C."/>
            <person name="LaButti K."/>
            <person name="Lindquist E.A."/>
            <person name="Lipzen A."/>
            <person name="Lundell T."/>
            <person name="Morin E."/>
            <person name="Murat C."/>
            <person name="Sun H."/>
            <person name="Tunlid A."/>
            <person name="Henrissat B."/>
            <person name="Grigoriev I.V."/>
            <person name="Hibbett D.S."/>
            <person name="Martin F."/>
            <person name="Nordberg H.P."/>
            <person name="Cantor M.N."/>
            <person name="Hua S.X."/>
        </authorList>
    </citation>
    <scope>NUCLEOTIDE SEQUENCE [LARGE SCALE GENOMIC DNA]</scope>
    <source>
        <strain evidence="5 6">MAFF 305830</strain>
    </source>
</reference>
<dbReference type="Gene3D" id="3.70.10.10">
    <property type="match status" value="1"/>
</dbReference>
<comment type="similarity">
    <text evidence="2 4">Belongs to the HUS1 family.</text>
</comment>
<dbReference type="AlphaFoldDB" id="A0A0C3AP47"/>
<dbReference type="EMBL" id="KN824307">
    <property type="protein sequence ID" value="KIM26350.1"/>
    <property type="molecule type" value="Genomic_DNA"/>
</dbReference>
<keyword evidence="3" id="KW-0539">Nucleus</keyword>